<dbReference type="EMBL" id="BDSP01000170">
    <property type="protein sequence ID" value="GAX21617.1"/>
    <property type="molecule type" value="Genomic_DNA"/>
</dbReference>
<keyword evidence="7" id="KW-0732">Signal</keyword>
<dbReference type="PANTHER" id="PTHR10057:SF0">
    <property type="entry name" value="TRANSLOCATOR PROTEIN"/>
    <property type="match status" value="1"/>
</dbReference>
<sequence length="292" mass="31911">MRLLWLLSIAVPTMVVGFSPSSPRSSSAPARQNVSRIAVSRNAFNAVLFSTTSNNQEEPVNGAISTTVVDTDAIIKYAIAITTQLSLFAATFAGLDWLLQGRSVPMALNVILFYAMALKSRVFNPLSNQRPQVQSLEATNQKKRIMPSWTPPGVVFPIVWLLVVGPIRAIASSLVYQATHSYAHPAILALVLHLSIGDTWNTINNVEQRYGTAVVGVACVWLSKAYAAYRYFQIVPVAGKLLAVTLVWLSIAATLVTATWRLNPVDGQPQSLIPVRGSVQTTFQWFSKKQQS</sequence>
<feature type="transmembrane region" description="Helical" evidence="6">
    <location>
        <begin position="241"/>
        <end position="262"/>
    </location>
</feature>
<keyword evidence="4 6" id="KW-1133">Transmembrane helix</keyword>
<evidence type="ECO:0000256" key="5">
    <source>
        <dbReference type="ARBA" id="ARBA00023136"/>
    </source>
</evidence>
<dbReference type="Proteomes" id="UP000198406">
    <property type="component" value="Unassembled WGS sequence"/>
</dbReference>
<evidence type="ECO:0000313" key="8">
    <source>
        <dbReference type="EMBL" id="GAX21617.1"/>
    </source>
</evidence>
<reference evidence="8 9" key="1">
    <citation type="journal article" date="2015" name="Plant Cell">
        <title>Oil accumulation by the oleaginous diatom Fistulifera solaris as revealed by the genome and transcriptome.</title>
        <authorList>
            <person name="Tanaka T."/>
            <person name="Maeda Y."/>
            <person name="Veluchamy A."/>
            <person name="Tanaka M."/>
            <person name="Abida H."/>
            <person name="Marechal E."/>
            <person name="Bowler C."/>
            <person name="Muto M."/>
            <person name="Sunaga Y."/>
            <person name="Tanaka M."/>
            <person name="Yoshino T."/>
            <person name="Taniguchi T."/>
            <person name="Fukuda Y."/>
            <person name="Nemoto M."/>
            <person name="Matsumoto M."/>
            <person name="Wong P.S."/>
            <person name="Aburatani S."/>
            <person name="Fujibuchi W."/>
        </authorList>
    </citation>
    <scope>NUCLEOTIDE SEQUENCE [LARGE SCALE GENOMIC DNA]</scope>
    <source>
        <strain evidence="8 9">JPCC DA0580</strain>
    </source>
</reference>
<dbReference type="InterPro" id="IPR038330">
    <property type="entry name" value="TspO/MBR-related_sf"/>
</dbReference>
<evidence type="ECO:0000256" key="4">
    <source>
        <dbReference type="ARBA" id="ARBA00022989"/>
    </source>
</evidence>
<evidence type="ECO:0000256" key="3">
    <source>
        <dbReference type="ARBA" id="ARBA00022692"/>
    </source>
</evidence>
<keyword evidence="9" id="KW-1185">Reference proteome</keyword>
<feature type="chain" id="PRO_5013232859" description="Tryptophan-rich sensory protein" evidence="7">
    <location>
        <begin position="18"/>
        <end position="292"/>
    </location>
</feature>
<comment type="similarity">
    <text evidence="2">Belongs to the TspO/BZRP family.</text>
</comment>
<evidence type="ECO:0000313" key="9">
    <source>
        <dbReference type="Proteomes" id="UP000198406"/>
    </source>
</evidence>
<dbReference type="GO" id="GO:0033013">
    <property type="term" value="P:tetrapyrrole metabolic process"/>
    <property type="evidence" value="ECO:0007669"/>
    <property type="project" value="UniProtKB-ARBA"/>
</dbReference>
<dbReference type="CDD" id="cd15904">
    <property type="entry name" value="TSPO_MBR"/>
    <property type="match status" value="1"/>
</dbReference>
<protein>
    <recommendedName>
        <fullName evidence="10">Tryptophan-rich sensory protein</fullName>
    </recommendedName>
</protein>
<gene>
    <name evidence="8" type="ORF">FisN_29Hh052</name>
</gene>
<evidence type="ECO:0000256" key="2">
    <source>
        <dbReference type="ARBA" id="ARBA00007524"/>
    </source>
</evidence>
<dbReference type="OrthoDB" id="8841220at2759"/>
<keyword evidence="5 6" id="KW-0472">Membrane</keyword>
<dbReference type="Pfam" id="PF03073">
    <property type="entry name" value="TspO_MBR"/>
    <property type="match status" value="1"/>
</dbReference>
<dbReference type="PANTHER" id="PTHR10057">
    <property type="entry name" value="PERIPHERAL-TYPE BENZODIAZEPINE RECEPTOR"/>
    <property type="match status" value="1"/>
</dbReference>
<dbReference type="InParanoid" id="A0A1Z5K5V4"/>
<dbReference type="AlphaFoldDB" id="A0A1Z5K5V4"/>
<feature type="transmembrane region" description="Helical" evidence="6">
    <location>
        <begin position="154"/>
        <end position="175"/>
    </location>
</feature>
<evidence type="ECO:0000256" key="7">
    <source>
        <dbReference type="SAM" id="SignalP"/>
    </source>
</evidence>
<evidence type="ECO:0008006" key="10">
    <source>
        <dbReference type="Google" id="ProtNLM"/>
    </source>
</evidence>
<proteinExistence type="inferred from homology"/>
<evidence type="ECO:0000256" key="6">
    <source>
        <dbReference type="SAM" id="Phobius"/>
    </source>
</evidence>
<name>A0A1Z5K5V4_FISSO</name>
<comment type="caution">
    <text evidence="8">The sequence shown here is derived from an EMBL/GenBank/DDBJ whole genome shotgun (WGS) entry which is preliminary data.</text>
</comment>
<accession>A0A1Z5K5V4</accession>
<evidence type="ECO:0000256" key="1">
    <source>
        <dbReference type="ARBA" id="ARBA00004141"/>
    </source>
</evidence>
<keyword evidence="3 6" id="KW-0812">Transmembrane</keyword>
<feature type="signal peptide" evidence="7">
    <location>
        <begin position="1"/>
        <end position="17"/>
    </location>
</feature>
<organism evidence="8 9">
    <name type="scientific">Fistulifera solaris</name>
    <name type="common">Oleaginous diatom</name>
    <dbReference type="NCBI Taxonomy" id="1519565"/>
    <lineage>
        <taxon>Eukaryota</taxon>
        <taxon>Sar</taxon>
        <taxon>Stramenopiles</taxon>
        <taxon>Ochrophyta</taxon>
        <taxon>Bacillariophyta</taxon>
        <taxon>Bacillariophyceae</taxon>
        <taxon>Bacillariophycidae</taxon>
        <taxon>Naviculales</taxon>
        <taxon>Naviculaceae</taxon>
        <taxon>Fistulifera</taxon>
    </lineage>
</organism>
<feature type="transmembrane region" description="Helical" evidence="6">
    <location>
        <begin position="74"/>
        <end position="99"/>
    </location>
</feature>
<dbReference type="GO" id="GO:0016020">
    <property type="term" value="C:membrane"/>
    <property type="evidence" value="ECO:0007669"/>
    <property type="project" value="UniProtKB-SubCell"/>
</dbReference>
<dbReference type="InterPro" id="IPR004307">
    <property type="entry name" value="TspO_MBR"/>
</dbReference>
<dbReference type="Gene3D" id="1.20.1260.100">
    <property type="entry name" value="TspO/MBR protein"/>
    <property type="match status" value="1"/>
</dbReference>
<comment type="subcellular location">
    <subcellularLocation>
        <location evidence="1">Membrane</location>
        <topology evidence="1">Multi-pass membrane protein</topology>
    </subcellularLocation>
</comment>